<dbReference type="Gene3D" id="3.40.50.1820">
    <property type="entry name" value="alpha/beta hydrolase"/>
    <property type="match status" value="1"/>
</dbReference>
<dbReference type="SUPFAM" id="SSF53474">
    <property type="entry name" value="alpha/beta-Hydrolases"/>
    <property type="match status" value="1"/>
</dbReference>
<organism evidence="1 2">
    <name type="scientific">Xanthomonas chitinilytica</name>
    <dbReference type="NCBI Taxonomy" id="2989819"/>
    <lineage>
        <taxon>Bacteria</taxon>
        <taxon>Pseudomonadati</taxon>
        <taxon>Pseudomonadota</taxon>
        <taxon>Gammaproteobacteria</taxon>
        <taxon>Lysobacterales</taxon>
        <taxon>Lysobacteraceae</taxon>
        <taxon>Xanthomonas</taxon>
    </lineage>
</organism>
<reference evidence="1 2" key="1">
    <citation type="submission" date="2022-10" db="EMBL/GenBank/DDBJ databases">
        <title>Xanthomonas sp. H13-6.</title>
        <authorList>
            <person name="Liu X."/>
            <person name="Deng Z."/>
            <person name="Jiang Y."/>
            <person name="Yu T."/>
            <person name="Ai J."/>
        </authorList>
    </citation>
    <scope>NUCLEOTIDE SEQUENCE [LARGE SCALE GENOMIC DNA]</scope>
    <source>
        <strain evidence="1 2">H13-6</strain>
    </source>
</reference>
<accession>A0ABT3JUK4</accession>
<gene>
    <name evidence="1" type="ORF">OK345_06360</name>
</gene>
<sequence>MIERFPRMARIAPPWLLLLSTLLLGGCAMVTVKPVASADYMAVKRGDVLTTQRLSNAAQEALSVIGLDAGQCRKDLPHCLQALSDTDGLGQEQQLATLAELWTQTALALTPKDKDRERLPLSEAALDAWLEAARYAYAYLFFSGRTPAERAFEERQTQVRDYYNYAADQAAAAVFQRSRQRALQGEDLEQPVRNGNWTLAVDFGQLRLNSIPRRLVSASAIGFAGMRSTYRRDGFGAELVVEMEPPSLAVPVDAEGGADKAPVFSEMPSIAATALLRFSGDTLQEVLDTREVVIEAYEPERTASVDLHGQRVPLAANFTAAYGLWLAQSGFATQSLRTLFGRGEGIREPHIYLMQPYDPDRRIIFMLHGLASSPEAWVNVANEVMGDPVLREHFQVWQVYYPTNAPVALNRYEIDNALDATLRHFDPGGRAPASRDMVLIGHSMGGVLARLLVTSSGEQLWDGLLQRYQLSGERLQRVRAKLGPLLHFEARPTVERAIFIAAPHRGTDAAGNRLGRMIGKLVRLPVTILGKFGDVFEMLVDPAGAQEEKAEKPRIPNSIDNLKSSDPFVRASSQLPIMPGLKYHSIIAQRKPEVPLADSDDGLVPYWSAHLDGALSEKVIVSGHSVQETPQAILEIRRILHLDLAEREGAR</sequence>
<dbReference type="Proteomes" id="UP001209922">
    <property type="component" value="Unassembled WGS sequence"/>
</dbReference>
<dbReference type="InterPro" id="IPR029058">
    <property type="entry name" value="AB_hydrolase_fold"/>
</dbReference>
<dbReference type="PROSITE" id="PS51257">
    <property type="entry name" value="PROKAR_LIPOPROTEIN"/>
    <property type="match status" value="1"/>
</dbReference>
<evidence type="ECO:0000313" key="2">
    <source>
        <dbReference type="Proteomes" id="UP001209922"/>
    </source>
</evidence>
<comment type="caution">
    <text evidence="1">The sequence shown here is derived from an EMBL/GenBank/DDBJ whole genome shotgun (WGS) entry which is preliminary data.</text>
</comment>
<evidence type="ECO:0000313" key="1">
    <source>
        <dbReference type="EMBL" id="MCW4472120.1"/>
    </source>
</evidence>
<name>A0ABT3JUK4_9XANT</name>
<protein>
    <submittedName>
        <fullName evidence="1">GPI inositol-deacylase</fullName>
    </submittedName>
</protein>
<keyword evidence="2" id="KW-1185">Reference proteome</keyword>
<dbReference type="EMBL" id="JAPCHY010000004">
    <property type="protein sequence ID" value="MCW4472120.1"/>
    <property type="molecule type" value="Genomic_DNA"/>
</dbReference>
<proteinExistence type="predicted"/>
<dbReference type="RefSeq" id="WP_265127078.1">
    <property type="nucleotide sequence ID" value="NZ_JAPCHY010000004.1"/>
</dbReference>